<dbReference type="GO" id="GO:0016020">
    <property type="term" value="C:membrane"/>
    <property type="evidence" value="ECO:0007669"/>
    <property type="project" value="UniProtKB-SubCell"/>
</dbReference>
<evidence type="ECO:0000256" key="1">
    <source>
        <dbReference type="ARBA" id="ARBA00004141"/>
    </source>
</evidence>
<evidence type="ECO:0000256" key="3">
    <source>
        <dbReference type="ARBA" id="ARBA00022989"/>
    </source>
</evidence>
<evidence type="ECO:0000256" key="5">
    <source>
        <dbReference type="SAM" id="Phobius"/>
    </source>
</evidence>
<dbReference type="AlphaFoldDB" id="A0A080YXV9"/>
<evidence type="ECO:0000256" key="4">
    <source>
        <dbReference type="ARBA" id="ARBA00023136"/>
    </source>
</evidence>
<evidence type="ECO:0000313" key="7">
    <source>
        <dbReference type="EMBL" id="ETO59220.1"/>
    </source>
</evidence>
<dbReference type="OrthoDB" id="111636at2759"/>
<organism evidence="7 8">
    <name type="scientific">Phytophthora nicotianae P1976</name>
    <dbReference type="NCBI Taxonomy" id="1317066"/>
    <lineage>
        <taxon>Eukaryota</taxon>
        <taxon>Sar</taxon>
        <taxon>Stramenopiles</taxon>
        <taxon>Oomycota</taxon>
        <taxon>Peronosporomycetes</taxon>
        <taxon>Peronosporales</taxon>
        <taxon>Peronosporaceae</taxon>
        <taxon>Phytophthora</taxon>
    </lineage>
</organism>
<keyword evidence="4 5" id="KW-0472">Membrane</keyword>
<reference evidence="7 8" key="1">
    <citation type="submission" date="2013-11" db="EMBL/GenBank/DDBJ databases">
        <title>The Genome Sequence of Phytophthora parasitica P1976.</title>
        <authorList>
            <consortium name="The Broad Institute Genomics Platform"/>
            <person name="Russ C."/>
            <person name="Tyler B."/>
            <person name="Panabieres F."/>
            <person name="Shan W."/>
            <person name="Tripathy S."/>
            <person name="Grunwald N."/>
            <person name="Machado M."/>
            <person name="Johnson C.S."/>
            <person name="Walker B."/>
            <person name="Young S."/>
            <person name="Zeng Q."/>
            <person name="Gargeya S."/>
            <person name="Fitzgerald M."/>
            <person name="Haas B."/>
            <person name="Abouelleil A."/>
            <person name="Allen A.W."/>
            <person name="Alvarado L."/>
            <person name="Arachchi H.M."/>
            <person name="Berlin A.M."/>
            <person name="Chapman S.B."/>
            <person name="Gainer-Dewar J."/>
            <person name="Goldberg J."/>
            <person name="Griggs A."/>
            <person name="Gujja S."/>
            <person name="Hansen M."/>
            <person name="Howarth C."/>
            <person name="Imamovic A."/>
            <person name="Ireland A."/>
            <person name="Larimer J."/>
            <person name="McCowan C."/>
            <person name="Murphy C."/>
            <person name="Pearson M."/>
            <person name="Poon T.W."/>
            <person name="Priest M."/>
            <person name="Roberts A."/>
            <person name="Saif S."/>
            <person name="Shea T."/>
            <person name="Sisk P."/>
            <person name="Sykes S."/>
            <person name="Wortman J."/>
            <person name="Nusbaum C."/>
            <person name="Birren B."/>
        </authorList>
    </citation>
    <scope>NUCLEOTIDE SEQUENCE [LARGE SCALE GENOMIC DNA]</scope>
    <source>
        <strain evidence="7 8">P1976</strain>
    </source>
</reference>
<dbReference type="GO" id="GO:0140359">
    <property type="term" value="F:ABC-type transporter activity"/>
    <property type="evidence" value="ECO:0007669"/>
    <property type="project" value="InterPro"/>
</dbReference>
<keyword evidence="2 5" id="KW-0812">Transmembrane</keyword>
<gene>
    <name evidence="7" type="ORF">F444_22418</name>
</gene>
<evidence type="ECO:0000256" key="2">
    <source>
        <dbReference type="ARBA" id="ARBA00022692"/>
    </source>
</evidence>
<sequence length="72" mass="8152">MMKIKVDTIPRGVATLASFYRERASQTYNAFWYFVGPTLAEIPYCFMSSLIFTVIFYQSWDSKASSPSSCSG</sequence>
<evidence type="ECO:0000259" key="6">
    <source>
        <dbReference type="Pfam" id="PF01061"/>
    </source>
</evidence>
<protein>
    <recommendedName>
        <fullName evidence="6">ABC-2 type transporter transmembrane domain-containing protein</fullName>
    </recommendedName>
</protein>
<keyword evidence="3 5" id="KW-1133">Transmembrane helix</keyword>
<dbReference type="Proteomes" id="UP000028582">
    <property type="component" value="Unassembled WGS sequence"/>
</dbReference>
<name>A0A080YXV9_PHYNI</name>
<feature type="domain" description="ABC-2 type transporter transmembrane" evidence="6">
    <location>
        <begin position="13"/>
        <end position="58"/>
    </location>
</feature>
<dbReference type="InterPro" id="IPR013525">
    <property type="entry name" value="ABC2_TM"/>
</dbReference>
<proteinExistence type="predicted"/>
<dbReference type="EMBL" id="ANJA01004263">
    <property type="protein sequence ID" value="ETO59220.1"/>
    <property type="molecule type" value="Genomic_DNA"/>
</dbReference>
<accession>A0A080YXV9</accession>
<dbReference type="Pfam" id="PF01061">
    <property type="entry name" value="ABC2_membrane"/>
    <property type="match status" value="1"/>
</dbReference>
<comment type="caution">
    <text evidence="7">The sequence shown here is derived from an EMBL/GenBank/DDBJ whole genome shotgun (WGS) entry which is preliminary data.</text>
</comment>
<evidence type="ECO:0000313" key="8">
    <source>
        <dbReference type="Proteomes" id="UP000028582"/>
    </source>
</evidence>
<feature type="transmembrane region" description="Helical" evidence="5">
    <location>
        <begin position="30"/>
        <end position="57"/>
    </location>
</feature>
<comment type="subcellular location">
    <subcellularLocation>
        <location evidence="1">Membrane</location>
        <topology evidence="1">Multi-pass membrane protein</topology>
    </subcellularLocation>
</comment>